<keyword evidence="2" id="KW-1185">Reference proteome</keyword>
<dbReference type="InterPro" id="IPR031527">
    <property type="entry name" value="DUF5091"/>
</dbReference>
<reference evidence="1 2" key="1">
    <citation type="submission" date="2016-02" db="EMBL/GenBank/DDBJ databases">
        <title>Discovery of a natural microsporidian pathogen with a broad tissue tropism in Caenorhabditis elegans.</title>
        <authorList>
            <person name="Luallen R.J."/>
            <person name="Reinke A.W."/>
            <person name="Tong L."/>
            <person name="Botts M.R."/>
            <person name="Felix M.-A."/>
            <person name="Troemel E.R."/>
        </authorList>
    </citation>
    <scope>NUCLEOTIDE SEQUENCE [LARGE SCALE GENOMIC DNA]</scope>
    <source>
        <strain evidence="1 2">JUm2807</strain>
    </source>
</reference>
<name>A0A177EJ90_9MICR</name>
<dbReference type="RefSeq" id="XP_067545539.1">
    <property type="nucleotide sequence ID" value="XM_067687831.1"/>
</dbReference>
<dbReference type="Proteomes" id="UP000185944">
    <property type="component" value="Unassembled WGS sequence"/>
</dbReference>
<evidence type="ECO:0000313" key="2">
    <source>
        <dbReference type="Proteomes" id="UP000185944"/>
    </source>
</evidence>
<dbReference type="OrthoDB" id="2193909at2759"/>
<protein>
    <submittedName>
        <fullName evidence="1">Uncharacterized protein</fullName>
    </submittedName>
</protein>
<gene>
    <name evidence="1" type="ORF">NEDG_00413</name>
</gene>
<dbReference type="AlphaFoldDB" id="A0A177EJ90"/>
<comment type="caution">
    <text evidence="1">The sequence shown here is derived from an EMBL/GenBank/DDBJ whole genome shotgun (WGS) entry which is preliminary data.</text>
</comment>
<dbReference type="GeneID" id="93646763"/>
<organism evidence="1 2">
    <name type="scientific">Nematocida displodere</name>
    <dbReference type="NCBI Taxonomy" id="1805483"/>
    <lineage>
        <taxon>Eukaryota</taxon>
        <taxon>Fungi</taxon>
        <taxon>Fungi incertae sedis</taxon>
        <taxon>Microsporidia</taxon>
        <taxon>Nematocida</taxon>
    </lineage>
</organism>
<proteinExistence type="predicted"/>
<accession>A0A177EJ90</accession>
<dbReference type="VEuPathDB" id="MicrosporidiaDB:NEDG_00413"/>
<dbReference type="Pfam" id="PF17012">
    <property type="entry name" value="DUF5091"/>
    <property type="match status" value="1"/>
</dbReference>
<sequence>MKKPDTESLQSFEKLNKITNTGCQIQIRNCFLLDAYIRLDKFFISPFSLVSIKRGLSDSLSHWEFSETGWKFFFRTGPEVFFSGTLAVTSKNMQIATIKIDTTKTEIGSEAHHKVLLRYLKCLDTFYFMTTETSASLRLLSNPLVHEKEWSTEQDLGHS</sequence>
<dbReference type="EMBL" id="LTDL01000014">
    <property type="protein sequence ID" value="OAG31938.1"/>
    <property type="molecule type" value="Genomic_DNA"/>
</dbReference>
<evidence type="ECO:0000313" key="1">
    <source>
        <dbReference type="EMBL" id="OAG31938.1"/>
    </source>
</evidence>